<comment type="similarity">
    <text evidence="2">Belongs to the plant rapid alkalinization factor (RALF) family.</text>
</comment>
<feature type="chain" id="PRO_5036719816" evidence="7">
    <location>
        <begin position="27"/>
        <end position="141"/>
    </location>
</feature>
<evidence type="ECO:0000313" key="8">
    <source>
        <dbReference type="EMBL" id="KAG6720821.1"/>
    </source>
</evidence>
<gene>
    <name evidence="8" type="ORF">I3842_03G081200</name>
</gene>
<keyword evidence="6" id="KW-1015">Disulfide bond</keyword>
<evidence type="ECO:0000256" key="5">
    <source>
        <dbReference type="ARBA" id="ARBA00022729"/>
    </source>
</evidence>
<dbReference type="GO" id="GO:0040008">
    <property type="term" value="P:regulation of growth"/>
    <property type="evidence" value="ECO:0007669"/>
    <property type="project" value="UniProtKB-ARBA"/>
</dbReference>
<dbReference type="InterPro" id="IPR008801">
    <property type="entry name" value="RALF"/>
</dbReference>
<comment type="caution">
    <text evidence="8">The sequence shown here is derived from an EMBL/GenBank/DDBJ whole genome shotgun (WGS) entry which is preliminary data.</text>
</comment>
<keyword evidence="3" id="KW-0964">Secreted</keyword>
<evidence type="ECO:0000256" key="4">
    <source>
        <dbReference type="ARBA" id="ARBA00022702"/>
    </source>
</evidence>
<reference evidence="8" key="1">
    <citation type="submission" date="2021-01" db="EMBL/GenBank/DDBJ databases">
        <authorList>
            <person name="Lovell J.T."/>
            <person name="Bentley N."/>
            <person name="Bhattarai G."/>
            <person name="Jenkins J.W."/>
            <person name="Sreedasyam A."/>
            <person name="Alarcon Y."/>
            <person name="Bock C."/>
            <person name="Boston L."/>
            <person name="Carlson J."/>
            <person name="Cervantes K."/>
            <person name="Clermont K."/>
            <person name="Krom N."/>
            <person name="Kubenka K."/>
            <person name="Mamidi S."/>
            <person name="Mattison C."/>
            <person name="Monteros M."/>
            <person name="Pisani C."/>
            <person name="Plott C."/>
            <person name="Rajasekar S."/>
            <person name="Rhein H.S."/>
            <person name="Rohla C."/>
            <person name="Song M."/>
            <person name="Hilaire R.S."/>
            <person name="Shu S."/>
            <person name="Wells L."/>
            <person name="Wang X."/>
            <person name="Webber J."/>
            <person name="Heerema R.J."/>
            <person name="Klein P."/>
            <person name="Conner P."/>
            <person name="Grauke L."/>
            <person name="Grimwood J."/>
            <person name="Schmutz J."/>
            <person name="Randall J.J."/>
        </authorList>
    </citation>
    <scope>NUCLEOTIDE SEQUENCE</scope>
    <source>
        <tissue evidence="8">Leaf</tissue>
    </source>
</reference>
<comment type="subcellular location">
    <subcellularLocation>
        <location evidence="1">Secreted</location>
    </subcellularLocation>
</comment>
<keyword evidence="5 7" id="KW-0732">Signal</keyword>
<dbReference type="PANTHER" id="PTHR39112:SF1">
    <property type="entry name" value="PROTEIN RALF-LIKE 27"/>
    <property type="match status" value="1"/>
</dbReference>
<dbReference type="GO" id="GO:0005576">
    <property type="term" value="C:extracellular region"/>
    <property type="evidence" value="ECO:0007669"/>
    <property type="project" value="UniProtKB-SubCell"/>
</dbReference>
<protein>
    <submittedName>
        <fullName evidence="8">Uncharacterized protein</fullName>
    </submittedName>
</protein>
<dbReference type="Proteomes" id="UP000811246">
    <property type="component" value="Chromosome 3"/>
</dbReference>
<evidence type="ECO:0000256" key="3">
    <source>
        <dbReference type="ARBA" id="ARBA00022525"/>
    </source>
</evidence>
<dbReference type="Pfam" id="PF05498">
    <property type="entry name" value="RALF"/>
    <property type="match status" value="1"/>
</dbReference>
<evidence type="ECO:0000256" key="2">
    <source>
        <dbReference type="ARBA" id="ARBA00009178"/>
    </source>
</evidence>
<feature type="signal peptide" evidence="7">
    <location>
        <begin position="1"/>
        <end position="26"/>
    </location>
</feature>
<accession>A0A922FID8</accession>
<proteinExistence type="inferred from homology"/>
<evidence type="ECO:0000256" key="7">
    <source>
        <dbReference type="SAM" id="SignalP"/>
    </source>
</evidence>
<evidence type="ECO:0000256" key="6">
    <source>
        <dbReference type="ARBA" id="ARBA00023157"/>
    </source>
</evidence>
<dbReference type="GO" id="GO:0005179">
    <property type="term" value="F:hormone activity"/>
    <property type="evidence" value="ECO:0007669"/>
    <property type="project" value="UniProtKB-KW"/>
</dbReference>
<dbReference type="AlphaFoldDB" id="A0A922FID8"/>
<name>A0A922FID8_CARIL</name>
<evidence type="ECO:0000313" key="9">
    <source>
        <dbReference type="Proteomes" id="UP000811246"/>
    </source>
</evidence>
<organism evidence="8 9">
    <name type="scientific">Carya illinoinensis</name>
    <name type="common">Pecan</name>
    <dbReference type="NCBI Taxonomy" id="32201"/>
    <lineage>
        <taxon>Eukaryota</taxon>
        <taxon>Viridiplantae</taxon>
        <taxon>Streptophyta</taxon>
        <taxon>Embryophyta</taxon>
        <taxon>Tracheophyta</taxon>
        <taxon>Spermatophyta</taxon>
        <taxon>Magnoliopsida</taxon>
        <taxon>eudicotyledons</taxon>
        <taxon>Gunneridae</taxon>
        <taxon>Pentapetalae</taxon>
        <taxon>rosids</taxon>
        <taxon>fabids</taxon>
        <taxon>Fagales</taxon>
        <taxon>Juglandaceae</taxon>
        <taxon>Carya</taxon>
    </lineage>
</organism>
<dbReference type="InterPro" id="IPR039252">
    <property type="entry name" value="RALFL27"/>
</dbReference>
<keyword evidence="4" id="KW-0372">Hormone</keyword>
<dbReference type="PANTHER" id="PTHR39112">
    <property type="entry name" value="PROTEIN RALF-LIKE 27-RELATED"/>
    <property type="match status" value="1"/>
</dbReference>
<dbReference type="EMBL" id="CM031827">
    <property type="protein sequence ID" value="KAG6720821.1"/>
    <property type="molecule type" value="Genomic_DNA"/>
</dbReference>
<evidence type="ECO:0000256" key="1">
    <source>
        <dbReference type="ARBA" id="ARBA00004613"/>
    </source>
</evidence>
<sequence>MGRLSNGVGLCLMLIVISIIISRSTTSSMSISGHPSVSAENNTNQQLYNNGTNSADGIFIVGEEEEDHEYLNADHEKGKQVVRGLATYHQTTRVISYGVFQRSQVCDANIYGDCIERYNPHHRPCTYYTRCSRNGYRRGIS</sequence>